<feature type="domain" description="WAP" evidence="3">
    <location>
        <begin position="121"/>
        <end position="170"/>
    </location>
</feature>
<protein>
    <submittedName>
        <fullName evidence="5">Anosmin-1-like</fullName>
    </submittedName>
</protein>
<organism evidence="4 5">
    <name type="scientific">Saccoglossus kowalevskii</name>
    <name type="common">Acorn worm</name>
    <dbReference type="NCBI Taxonomy" id="10224"/>
    <lineage>
        <taxon>Eukaryota</taxon>
        <taxon>Metazoa</taxon>
        <taxon>Hemichordata</taxon>
        <taxon>Enteropneusta</taxon>
        <taxon>Harrimaniidae</taxon>
        <taxon>Saccoglossus</taxon>
    </lineage>
</organism>
<dbReference type="SMART" id="SM00060">
    <property type="entry name" value="FN3"/>
    <property type="match status" value="4"/>
</dbReference>
<dbReference type="InterPro" id="IPR036645">
    <property type="entry name" value="Elafin-like_sf"/>
</dbReference>
<evidence type="ECO:0000259" key="2">
    <source>
        <dbReference type="PROSITE" id="PS50853"/>
    </source>
</evidence>
<dbReference type="InterPro" id="IPR008197">
    <property type="entry name" value="WAP_dom"/>
</dbReference>
<evidence type="ECO:0000256" key="1">
    <source>
        <dbReference type="SAM" id="Phobius"/>
    </source>
</evidence>
<feature type="transmembrane region" description="Helical" evidence="1">
    <location>
        <begin position="701"/>
        <end position="722"/>
    </location>
</feature>
<dbReference type="Proteomes" id="UP000694865">
    <property type="component" value="Unplaced"/>
</dbReference>
<dbReference type="Pfam" id="PF00095">
    <property type="entry name" value="WAP"/>
    <property type="match status" value="1"/>
</dbReference>
<dbReference type="PROSITE" id="PS50853">
    <property type="entry name" value="FN3"/>
    <property type="match status" value="3"/>
</dbReference>
<feature type="domain" description="Fibronectin type-III" evidence="2">
    <location>
        <begin position="538"/>
        <end position="650"/>
    </location>
</feature>
<dbReference type="PANTHER" id="PTHR14131:SF5">
    <property type="entry name" value="ANOSMIN-1"/>
    <property type="match status" value="1"/>
</dbReference>
<dbReference type="InterPro" id="IPR042447">
    <property type="entry name" value="Anosmin-1"/>
</dbReference>
<dbReference type="PANTHER" id="PTHR14131">
    <property type="entry name" value="ANOSMIN"/>
    <property type="match status" value="1"/>
</dbReference>
<reference evidence="5" key="1">
    <citation type="submission" date="2025-08" db="UniProtKB">
        <authorList>
            <consortium name="RefSeq"/>
        </authorList>
    </citation>
    <scope>IDENTIFICATION</scope>
    <source>
        <tissue evidence="5">Testes</tissue>
    </source>
</reference>
<dbReference type="SUPFAM" id="SSF57256">
    <property type="entry name" value="Elafin-like"/>
    <property type="match status" value="1"/>
</dbReference>
<keyword evidence="4" id="KW-1185">Reference proteome</keyword>
<gene>
    <name evidence="5" type="primary">LOC102810313</name>
</gene>
<dbReference type="CDD" id="cd00063">
    <property type="entry name" value="FN3"/>
    <property type="match status" value="2"/>
</dbReference>
<sequence length="725" mass="81323">MGDFAIILPDNLLCSVPFRELIPARMVDCLLFFAIVMVLPISLAQFSLDDAILQARCKSRCLSLHSHRLLGGSVCDNDSKCASCMKPCQGLYKNLSTCMSKCEDIDDDECIMSCEFLKSIHRYKIGECPLPETATGFAAACVEECSFDTECSGNLKCCPNGCGQTCQDPEKLYQGTPYKPSIVPYVIETTNTKSFMVTWLPHGKQNDSSVVYVLGMRERLGEPSRHSIADWIAIKQTTDMVVNVNNVWPGRWYEFSVAAVNSNGSRGFTEPSVPCTLGRDPSPPFPPMNLTQGKMEASSTRINCYVMWEAPKHSDLPIRRYRVYYSRRLDDVHAVYMDLHEHRRSVPGDQHYVKLENLYADSTYYVEVQAFSQWGKQKLRSNRTSLMLTTRDIAQADEPPNAYRGHKKIHSVPPGPLEGVTVEVPFWHHGDLKARVHWGQPQTGGKTNKFLIYWGTSTCLGLKSFSPMEGATSHDKFFDIYNLLFHCQYEVKIKPVAIDGVFGPESVVHFFTPLCSEVEVKGRSLPNCTEPDVNIFLKPQNLSYIFVVADNAANMTGQFHWKAPKNRADTVLGYKITWAEKMPLPEGLQGQEGFPVVDRRTENAKTLPPDKLSYSVRNLKSNCEYVFQVQAISENGTGAIMLREFRTPSVHKEIFTGIHHSRPPWTEIVTSTIVNSNDDGSEVQMETITIPSTKNFRASSGGVSISVPYLLGTLLLLCICFLRVS</sequence>
<dbReference type="InterPro" id="IPR036116">
    <property type="entry name" value="FN3_sf"/>
</dbReference>
<dbReference type="CDD" id="cd00199">
    <property type="entry name" value="WAP"/>
    <property type="match status" value="1"/>
</dbReference>
<keyword evidence="1" id="KW-1133">Transmembrane helix</keyword>
<keyword evidence="1" id="KW-0812">Transmembrane</keyword>
<keyword evidence="1" id="KW-0472">Membrane</keyword>
<evidence type="ECO:0000313" key="4">
    <source>
        <dbReference type="Proteomes" id="UP000694865"/>
    </source>
</evidence>
<dbReference type="SUPFAM" id="SSF49265">
    <property type="entry name" value="Fibronectin type III"/>
    <property type="match status" value="2"/>
</dbReference>
<dbReference type="SMART" id="SM00217">
    <property type="entry name" value="WAP"/>
    <property type="match status" value="1"/>
</dbReference>
<dbReference type="InterPro" id="IPR013783">
    <property type="entry name" value="Ig-like_fold"/>
</dbReference>
<dbReference type="Gene3D" id="4.10.75.10">
    <property type="entry name" value="Elafin-like"/>
    <property type="match status" value="1"/>
</dbReference>
<dbReference type="RefSeq" id="XP_006817944.1">
    <property type="nucleotide sequence ID" value="XM_006817881.1"/>
</dbReference>
<evidence type="ECO:0000313" key="5">
    <source>
        <dbReference type="RefSeq" id="XP_006817944.1"/>
    </source>
</evidence>
<feature type="domain" description="Fibronectin type-III" evidence="2">
    <location>
        <begin position="286"/>
        <end position="392"/>
    </location>
</feature>
<feature type="domain" description="Fibronectin type-III" evidence="2">
    <location>
        <begin position="179"/>
        <end position="280"/>
    </location>
</feature>
<name>A0ABM0MD53_SACKO</name>
<dbReference type="PROSITE" id="PS51390">
    <property type="entry name" value="WAP"/>
    <property type="match status" value="1"/>
</dbReference>
<dbReference type="Gene3D" id="2.60.40.10">
    <property type="entry name" value="Immunoglobulins"/>
    <property type="match status" value="3"/>
</dbReference>
<dbReference type="GeneID" id="102810313"/>
<dbReference type="InterPro" id="IPR003961">
    <property type="entry name" value="FN3_dom"/>
</dbReference>
<dbReference type="Pfam" id="PF00041">
    <property type="entry name" value="fn3"/>
    <property type="match status" value="3"/>
</dbReference>
<proteinExistence type="predicted"/>
<accession>A0ABM0MD53</accession>
<evidence type="ECO:0000259" key="3">
    <source>
        <dbReference type="PROSITE" id="PS51390"/>
    </source>
</evidence>